<evidence type="ECO:0000313" key="2">
    <source>
        <dbReference type="EMBL" id="KAK2591995.1"/>
    </source>
</evidence>
<reference evidence="2" key="1">
    <citation type="submission" date="2023-06" db="EMBL/GenBank/DDBJ databases">
        <title>Conoideocrella luteorostrata (Hypocreales: Clavicipitaceae), a potential biocontrol fungus for elongate hemlock scale in United States Christmas tree production areas.</title>
        <authorList>
            <person name="Barrett H."/>
            <person name="Lovett B."/>
            <person name="Macias A.M."/>
            <person name="Stajich J.E."/>
            <person name="Kasson M.T."/>
        </authorList>
    </citation>
    <scope>NUCLEOTIDE SEQUENCE</scope>
    <source>
        <strain evidence="2">ARSEF 14590</strain>
    </source>
</reference>
<dbReference type="AlphaFoldDB" id="A0AAJ0CFA5"/>
<dbReference type="EMBL" id="JASWJB010000295">
    <property type="protein sequence ID" value="KAK2591995.1"/>
    <property type="molecule type" value="Genomic_DNA"/>
</dbReference>
<organism evidence="2 3">
    <name type="scientific">Conoideocrella luteorostrata</name>
    <dbReference type="NCBI Taxonomy" id="1105319"/>
    <lineage>
        <taxon>Eukaryota</taxon>
        <taxon>Fungi</taxon>
        <taxon>Dikarya</taxon>
        <taxon>Ascomycota</taxon>
        <taxon>Pezizomycotina</taxon>
        <taxon>Sordariomycetes</taxon>
        <taxon>Hypocreomycetidae</taxon>
        <taxon>Hypocreales</taxon>
        <taxon>Clavicipitaceae</taxon>
        <taxon>Conoideocrella</taxon>
    </lineage>
</organism>
<accession>A0AAJ0CFA5</accession>
<sequence>MDRPGERSIDDLFTQRVVEDYGTYTLISLPGVTLTASEEAAFLAKIKRSESEDQLIAPPLDADALTSRLFELKTPPLDLEEQLDELRPWIARPATIWKGHNLKGGTRPLPNARQQNQIENWVEFQNYHLHIYEGYPKKIKDQKRQLDEVLEVSGHAAFEDSHDEARKVEIYKGIVESTERHLEQDETLLRWIEQQRVEMVARHTKSAKADASKGDDGMSREAAQMASARRSLRGHATRLRRTREQKALGPLQPGKVTKASRKSLRTARGAQGYIYILVARRAR</sequence>
<proteinExistence type="predicted"/>
<dbReference type="Proteomes" id="UP001251528">
    <property type="component" value="Unassembled WGS sequence"/>
</dbReference>
<evidence type="ECO:0000256" key="1">
    <source>
        <dbReference type="SAM" id="MobiDB-lite"/>
    </source>
</evidence>
<comment type="caution">
    <text evidence="2">The sequence shown here is derived from an EMBL/GenBank/DDBJ whole genome shotgun (WGS) entry which is preliminary data.</text>
</comment>
<evidence type="ECO:0000313" key="3">
    <source>
        <dbReference type="Proteomes" id="UP001251528"/>
    </source>
</evidence>
<protein>
    <submittedName>
        <fullName evidence="2">Uncharacterized protein</fullName>
    </submittedName>
</protein>
<gene>
    <name evidence="2" type="ORF">QQS21_010298</name>
</gene>
<feature type="region of interest" description="Disordered" evidence="1">
    <location>
        <begin position="244"/>
        <end position="263"/>
    </location>
</feature>
<keyword evidence="3" id="KW-1185">Reference proteome</keyword>
<name>A0AAJ0CFA5_9HYPO</name>